<organism evidence="6 7">
    <name type="scientific">Candidatus Zambryskibacteria bacterium CG22_combo_CG10-13_8_21_14_all_42_17</name>
    <dbReference type="NCBI Taxonomy" id="1975118"/>
    <lineage>
        <taxon>Bacteria</taxon>
        <taxon>Candidatus Zambryskiibacteriota</taxon>
    </lineage>
</organism>
<dbReference type="Pfam" id="PF04191">
    <property type="entry name" value="PEMT"/>
    <property type="match status" value="1"/>
</dbReference>
<dbReference type="Proteomes" id="UP000229794">
    <property type="component" value="Unassembled WGS sequence"/>
</dbReference>
<name>A0A2H0BD89_9BACT</name>
<feature type="transmembrane region" description="Helical" evidence="5">
    <location>
        <begin position="67"/>
        <end position="99"/>
    </location>
</feature>
<dbReference type="GO" id="GO:0012505">
    <property type="term" value="C:endomembrane system"/>
    <property type="evidence" value="ECO:0007669"/>
    <property type="project" value="UniProtKB-SubCell"/>
</dbReference>
<proteinExistence type="predicted"/>
<evidence type="ECO:0000313" key="7">
    <source>
        <dbReference type="Proteomes" id="UP000229794"/>
    </source>
</evidence>
<feature type="transmembrane region" description="Helical" evidence="5">
    <location>
        <begin position="7"/>
        <end position="27"/>
    </location>
</feature>
<comment type="caution">
    <text evidence="6">The sequence shown here is derived from an EMBL/GenBank/DDBJ whole genome shotgun (WGS) entry which is preliminary data.</text>
</comment>
<evidence type="ECO:0000313" key="6">
    <source>
        <dbReference type="EMBL" id="PIP55642.1"/>
    </source>
</evidence>
<protein>
    <recommendedName>
        <fullName evidence="8">Steroid 5-alpha reductase C-terminal domain-containing protein</fullName>
    </recommendedName>
</protein>
<keyword evidence="4 5" id="KW-0472">Membrane</keyword>
<dbReference type="Gene3D" id="1.20.120.1630">
    <property type="match status" value="1"/>
</dbReference>
<evidence type="ECO:0008006" key="8">
    <source>
        <dbReference type="Google" id="ProtNLM"/>
    </source>
</evidence>
<accession>A0A2H0BD89</accession>
<evidence type="ECO:0000256" key="5">
    <source>
        <dbReference type="SAM" id="Phobius"/>
    </source>
</evidence>
<gene>
    <name evidence="6" type="ORF">COX06_02190</name>
</gene>
<evidence type="ECO:0000256" key="3">
    <source>
        <dbReference type="ARBA" id="ARBA00022989"/>
    </source>
</evidence>
<evidence type="ECO:0000256" key="1">
    <source>
        <dbReference type="ARBA" id="ARBA00004127"/>
    </source>
</evidence>
<comment type="subcellular location">
    <subcellularLocation>
        <location evidence="1">Endomembrane system</location>
        <topology evidence="1">Multi-pass membrane protein</topology>
    </subcellularLocation>
</comment>
<keyword evidence="2 5" id="KW-0812">Transmembrane</keyword>
<keyword evidence="3 5" id="KW-1133">Transmembrane helix</keyword>
<evidence type="ECO:0000256" key="2">
    <source>
        <dbReference type="ARBA" id="ARBA00022692"/>
    </source>
</evidence>
<evidence type="ECO:0000256" key="4">
    <source>
        <dbReference type="ARBA" id="ARBA00023136"/>
    </source>
</evidence>
<dbReference type="InterPro" id="IPR007318">
    <property type="entry name" value="Phopholipid_MeTrfase"/>
</dbReference>
<dbReference type="AlphaFoldDB" id="A0A2H0BD89"/>
<reference evidence="6 7" key="1">
    <citation type="submission" date="2017-09" db="EMBL/GenBank/DDBJ databases">
        <title>Depth-based differentiation of microbial function through sediment-hosted aquifers and enrichment of novel symbionts in the deep terrestrial subsurface.</title>
        <authorList>
            <person name="Probst A.J."/>
            <person name="Ladd B."/>
            <person name="Jarett J.K."/>
            <person name="Geller-Mcgrath D.E."/>
            <person name="Sieber C.M."/>
            <person name="Emerson J.B."/>
            <person name="Anantharaman K."/>
            <person name="Thomas B.C."/>
            <person name="Malmstrom R."/>
            <person name="Stieglmeier M."/>
            <person name="Klingl A."/>
            <person name="Woyke T."/>
            <person name="Ryan C.M."/>
            <person name="Banfield J.F."/>
        </authorList>
    </citation>
    <scope>NUCLEOTIDE SEQUENCE [LARGE SCALE GENOMIC DNA]</scope>
    <source>
        <strain evidence="6">CG22_combo_CG10-13_8_21_14_all_42_17</strain>
    </source>
</reference>
<dbReference type="EMBL" id="PCST01000025">
    <property type="protein sequence ID" value="PIP55642.1"/>
    <property type="molecule type" value="Genomic_DNA"/>
</dbReference>
<sequence length="140" mass="16530">MRLMTGRYISFTNIVFAILIVIVGWFIKHLNEPYLKDIKKYQEFGLEKLVTLSLYGRVRNPSDLANVLLVFGFMLVYPSVSSFGLFLIYFGFVNLTIFIEENRLRTKFERQYQIYETKVGRWTPQPLSTIVTGKYKEIKH</sequence>